<comment type="caution">
    <text evidence="2">The sequence shown here is derived from an EMBL/GenBank/DDBJ whole genome shotgun (WGS) entry which is preliminary data.</text>
</comment>
<proteinExistence type="predicted"/>
<evidence type="ECO:0000256" key="1">
    <source>
        <dbReference type="SAM" id="MobiDB-lite"/>
    </source>
</evidence>
<feature type="compositionally biased region" description="Pro residues" evidence="1">
    <location>
        <begin position="65"/>
        <end position="74"/>
    </location>
</feature>
<accession>A0ABU6T7M6</accession>
<dbReference type="Proteomes" id="UP001341840">
    <property type="component" value="Unassembled WGS sequence"/>
</dbReference>
<feature type="compositionally biased region" description="Polar residues" evidence="1">
    <location>
        <begin position="112"/>
        <end position="122"/>
    </location>
</feature>
<gene>
    <name evidence="2" type="ORF">PIB30_011531</name>
</gene>
<name>A0ABU6T7M6_9FABA</name>
<sequence length="143" mass="15810">MQEQSRSRSPSGGFSHGSNSGNGMDNMNRLAQHSRVKFDLPKFDGWQPTKSLPKSTFPPLLSTPTPRPSLPPAKNPMRKLTPLKVDEINKPEIGASEEPEPEPDLTLEALESQSSPSAQAQYKHNRRMVTTDVVAEAYTLEVQ</sequence>
<protein>
    <submittedName>
        <fullName evidence="2">Uncharacterized protein</fullName>
    </submittedName>
</protein>
<organism evidence="2 3">
    <name type="scientific">Stylosanthes scabra</name>
    <dbReference type="NCBI Taxonomy" id="79078"/>
    <lineage>
        <taxon>Eukaryota</taxon>
        <taxon>Viridiplantae</taxon>
        <taxon>Streptophyta</taxon>
        <taxon>Embryophyta</taxon>
        <taxon>Tracheophyta</taxon>
        <taxon>Spermatophyta</taxon>
        <taxon>Magnoliopsida</taxon>
        <taxon>eudicotyledons</taxon>
        <taxon>Gunneridae</taxon>
        <taxon>Pentapetalae</taxon>
        <taxon>rosids</taxon>
        <taxon>fabids</taxon>
        <taxon>Fabales</taxon>
        <taxon>Fabaceae</taxon>
        <taxon>Papilionoideae</taxon>
        <taxon>50 kb inversion clade</taxon>
        <taxon>dalbergioids sensu lato</taxon>
        <taxon>Dalbergieae</taxon>
        <taxon>Pterocarpus clade</taxon>
        <taxon>Stylosanthes</taxon>
    </lineage>
</organism>
<evidence type="ECO:0000313" key="2">
    <source>
        <dbReference type="EMBL" id="MED6144028.1"/>
    </source>
</evidence>
<reference evidence="2 3" key="1">
    <citation type="journal article" date="2023" name="Plants (Basel)">
        <title>Bridging the Gap: Combining Genomics and Transcriptomics Approaches to Understand Stylosanthes scabra, an Orphan Legume from the Brazilian Caatinga.</title>
        <authorList>
            <person name="Ferreira-Neto J.R.C."/>
            <person name="da Silva M.D."/>
            <person name="Binneck E."/>
            <person name="de Melo N.F."/>
            <person name="da Silva R.H."/>
            <person name="de Melo A.L.T.M."/>
            <person name="Pandolfi V."/>
            <person name="Bustamante F.O."/>
            <person name="Brasileiro-Vidal A.C."/>
            <person name="Benko-Iseppon A.M."/>
        </authorList>
    </citation>
    <scope>NUCLEOTIDE SEQUENCE [LARGE SCALE GENOMIC DNA]</scope>
    <source>
        <tissue evidence="2">Leaves</tissue>
    </source>
</reference>
<feature type="compositionally biased region" description="Acidic residues" evidence="1">
    <location>
        <begin position="95"/>
        <end position="105"/>
    </location>
</feature>
<keyword evidence="3" id="KW-1185">Reference proteome</keyword>
<feature type="region of interest" description="Disordered" evidence="1">
    <location>
        <begin position="1"/>
        <end position="125"/>
    </location>
</feature>
<evidence type="ECO:0000313" key="3">
    <source>
        <dbReference type="Proteomes" id="UP001341840"/>
    </source>
</evidence>
<feature type="compositionally biased region" description="Low complexity" evidence="1">
    <location>
        <begin position="51"/>
        <end position="64"/>
    </location>
</feature>
<feature type="compositionally biased region" description="Low complexity" evidence="1">
    <location>
        <begin position="9"/>
        <end position="28"/>
    </location>
</feature>
<dbReference type="EMBL" id="JASCZI010090649">
    <property type="protein sequence ID" value="MED6144028.1"/>
    <property type="molecule type" value="Genomic_DNA"/>
</dbReference>